<dbReference type="InterPro" id="IPR012334">
    <property type="entry name" value="Pectin_lyas_fold"/>
</dbReference>
<evidence type="ECO:0000256" key="1">
    <source>
        <dbReference type="ARBA" id="ARBA00004191"/>
    </source>
</evidence>
<evidence type="ECO:0000313" key="9">
    <source>
        <dbReference type="EMBL" id="KAK9266813.1"/>
    </source>
</evidence>
<comment type="caution">
    <text evidence="9">The sequence shown here is derived from an EMBL/GenBank/DDBJ whole genome shotgun (WGS) entry which is preliminary data.</text>
</comment>
<dbReference type="AlphaFoldDB" id="A0AAP0N6B4"/>
<keyword evidence="4" id="KW-0964">Secreted</keyword>
<protein>
    <recommendedName>
        <fullName evidence="11">Polygalacturonase</fullName>
    </recommendedName>
</protein>
<name>A0AAP0N6B4_LIQFO</name>
<evidence type="ECO:0000256" key="4">
    <source>
        <dbReference type="ARBA" id="ARBA00022525"/>
    </source>
</evidence>
<keyword evidence="6 8" id="KW-0326">Glycosidase</keyword>
<keyword evidence="10" id="KW-1185">Reference proteome</keyword>
<dbReference type="GO" id="GO:0071555">
    <property type="term" value="P:cell wall organization"/>
    <property type="evidence" value="ECO:0007669"/>
    <property type="project" value="UniProtKB-KW"/>
</dbReference>
<proteinExistence type="inferred from homology"/>
<keyword evidence="5 8" id="KW-0378">Hydrolase</keyword>
<sequence length="89" mass="9444">MPFFVKKAKVATYHMSTASGVKISQVTYQNIQGTSATPLAIIFDCSPSNPCSKIRLQDVKLTHMNRPAASSCKNIGGTSGGLVIPKSCL</sequence>
<evidence type="ECO:0000256" key="7">
    <source>
        <dbReference type="ARBA" id="ARBA00023316"/>
    </source>
</evidence>
<reference evidence="9 10" key="1">
    <citation type="journal article" date="2024" name="Plant J.">
        <title>Genome sequences and population genomics reveal climatic adaptation and genomic divergence between two closely related sweetgum species.</title>
        <authorList>
            <person name="Xu W.Q."/>
            <person name="Ren C.Q."/>
            <person name="Zhang X.Y."/>
            <person name="Comes H.P."/>
            <person name="Liu X.H."/>
            <person name="Li Y.G."/>
            <person name="Kettle C.J."/>
            <person name="Jalonen R."/>
            <person name="Gaisberger H."/>
            <person name="Ma Y.Z."/>
            <person name="Qiu Y.X."/>
        </authorList>
    </citation>
    <scope>NUCLEOTIDE SEQUENCE [LARGE SCALE GENOMIC DNA]</scope>
    <source>
        <strain evidence="9">Hangzhou</strain>
    </source>
</reference>
<evidence type="ECO:0000256" key="2">
    <source>
        <dbReference type="ARBA" id="ARBA00008834"/>
    </source>
</evidence>
<organism evidence="9 10">
    <name type="scientific">Liquidambar formosana</name>
    <name type="common">Formosan gum</name>
    <dbReference type="NCBI Taxonomy" id="63359"/>
    <lineage>
        <taxon>Eukaryota</taxon>
        <taxon>Viridiplantae</taxon>
        <taxon>Streptophyta</taxon>
        <taxon>Embryophyta</taxon>
        <taxon>Tracheophyta</taxon>
        <taxon>Spermatophyta</taxon>
        <taxon>Magnoliopsida</taxon>
        <taxon>eudicotyledons</taxon>
        <taxon>Gunneridae</taxon>
        <taxon>Pentapetalae</taxon>
        <taxon>Saxifragales</taxon>
        <taxon>Altingiaceae</taxon>
        <taxon>Liquidambar</taxon>
    </lineage>
</organism>
<evidence type="ECO:0000256" key="5">
    <source>
        <dbReference type="ARBA" id="ARBA00022801"/>
    </source>
</evidence>
<dbReference type="PANTHER" id="PTHR31375">
    <property type="match status" value="1"/>
</dbReference>
<dbReference type="SUPFAM" id="SSF51126">
    <property type="entry name" value="Pectin lyase-like"/>
    <property type="match status" value="1"/>
</dbReference>
<dbReference type="GO" id="GO:0004650">
    <property type="term" value="F:polygalacturonase activity"/>
    <property type="evidence" value="ECO:0007669"/>
    <property type="project" value="InterPro"/>
</dbReference>
<accession>A0AAP0N6B4</accession>
<dbReference type="Pfam" id="PF00295">
    <property type="entry name" value="Glyco_hydro_28"/>
    <property type="match status" value="1"/>
</dbReference>
<gene>
    <name evidence="9" type="ORF">L1049_001657</name>
</gene>
<dbReference type="Proteomes" id="UP001415857">
    <property type="component" value="Unassembled WGS sequence"/>
</dbReference>
<keyword evidence="7" id="KW-0961">Cell wall biogenesis/degradation</keyword>
<evidence type="ECO:0000256" key="8">
    <source>
        <dbReference type="RuleBase" id="RU361169"/>
    </source>
</evidence>
<dbReference type="GO" id="GO:0005975">
    <property type="term" value="P:carbohydrate metabolic process"/>
    <property type="evidence" value="ECO:0007669"/>
    <property type="project" value="InterPro"/>
</dbReference>
<evidence type="ECO:0000256" key="3">
    <source>
        <dbReference type="ARBA" id="ARBA00022512"/>
    </source>
</evidence>
<dbReference type="InterPro" id="IPR011050">
    <property type="entry name" value="Pectin_lyase_fold/virulence"/>
</dbReference>
<evidence type="ECO:0000256" key="6">
    <source>
        <dbReference type="ARBA" id="ARBA00023295"/>
    </source>
</evidence>
<evidence type="ECO:0000313" key="10">
    <source>
        <dbReference type="Proteomes" id="UP001415857"/>
    </source>
</evidence>
<evidence type="ECO:0008006" key="11">
    <source>
        <dbReference type="Google" id="ProtNLM"/>
    </source>
</evidence>
<dbReference type="EMBL" id="JBBPBK010000053">
    <property type="protein sequence ID" value="KAK9266813.1"/>
    <property type="molecule type" value="Genomic_DNA"/>
</dbReference>
<comment type="subcellular location">
    <subcellularLocation>
        <location evidence="1">Secreted</location>
        <location evidence="1">Cell wall</location>
    </subcellularLocation>
</comment>
<dbReference type="InterPro" id="IPR000743">
    <property type="entry name" value="Glyco_hydro_28"/>
</dbReference>
<keyword evidence="3" id="KW-0134">Cell wall</keyword>
<comment type="similarity">
    <text evidence="2 8">Belongs to the glycosyl hydrolase 28 family.</text>
</comment>
<dbReference type="Gene3D" id="2.160.20.10">
    <property type="entry name" value="Single-stranded right-handed beta-helix, Pectin lyase-like"/>
    <property type="match status" value="1"/>
</dbReference>